<comment type="subunit">
    <text evidence="5">The Tol-Pal system is composed of five core proteins: the inner membrane proteins TolA, TolQ and TolR, the periplasmic protein TolB and the outer membrane protein Pal. They form a network linking the inner and outer membranes and the peptidoglycan layer.</text>
</comment>
<dbReference type="PATRIC" id="fig|765912.4.peg.562"/>
<keyword evidence="5" id="KW-0132">Cell division</keyword>
<dbReference type="KEGG" id="tmb:Thimo_0574"/>
<dbReference type="Pfam" id="PF04052">
    <property type="entry name" value="TolB_N"/>
    <property type="match status" value="1"/>
</dbReference>
<feature type="domain" description="TolB N-terminal" evidence="6">
    <location>
        <begin position="23"/>
        <end position="127"/>
    </location>
</feature>
<keyword evidence="8" id="KW-1185">Reference proteome</keyword>
<dbReference type="OrthoDB" id="9802240at2"/>
<evidence type="ECO:0000259" key="6">
    <source>
        <dbReference type="Pfam" id="PF04052"/>
    </source>
</evidence>
<dbReference type="GO" id="GO:0042597">
    <property type="term" value="C:periplasmic space"/>
    <property type="evidence" value="ECO:0007669"/>
    <property type="project" value="UniProtKB-SubCell"/>
</dbReference>
<keyword evidence="5" id="KW-0131">Cell cycle</keyword>
<dbReference type="GO" id="GO:0017038">
    <property type="term" value="P:protein import"/>
    <property type="evidence" value="ECO:0007669"/>
    <property type="project" value="InterPro"/>
</dbReference>
<dbReference type="PANTHER" id="PTHR36842:SF1">
    <property type="entry name" value="PROTEIN TOLB"/>
    <property type="match status" value="1"/>
</dbReference>
<dbReference type="InterPro" id="IPR014167">
    <property type="entry name" value="Tol-Pal_TolB"/>
</dbReference>
<keyword evidence="3 5" id="KW-0732">Signal</keyword>
<dbReference type="Pfam" id="PF07676">
    <property type="entry name" value="PD40"/>
    <property type="match status" value="4"/>
</dbReference>
<dbReference type="InterPro" id="IPR011659">
    <property type="entry name" value="WD40"/>
</dbReference>
<keyword evidence="4 5" id="KW-0574">Periplasm</keyword>
<evidence type="ECO:0000256" key="5">
    <source>
        <dbReference type="HAMAP-Rule" id="MF_00671"/>
    </source>
</evidence>
<dbReference type="NCBIfam" id="TIGR02800">
    <property type="entry name" value="propeller_TolB"/>
    <property type="match status" value="1"/>
</dbReference>
<feature type="signal peptide" evidence="5">
    <location>
        <begin position="1"/>
        <end position="21"/>
    </location>
</feature>
<evidence type="ECO:0000256" key="4">
    <source>
        <dbReference type="ARBA" id="ARBA00022764"/>
    </source>
</evidence>
<protein>
    <recommendedName>
        <fullName evidence="5">Tol-Pal system protein TolB</fullName>
    </recommendedName>
</protein>
<accession>L0GUD2</accession>
<reference evidence="7 8" key="1">
    <citation type="submission" date="2011-09" db="EMBL/GenBank/DDBJ databases">
        <title>Complete sequence of chromosome of Thioflavicoccus mobilis 8321.</title>
        <authorList>
            <consortium name="US DOE Joint Genome Institute"/>
            <person name="Lucas S."/>
            <person name="Han J."/>
            <person name="Lapidus A."/>
            <person name="Cheng J.-F."/>
            <person name="Goodwin L."/>
            <person name="Pitluck S."/>
            <person name="Peters L."/>
            <person name="Ovchinnikova G."/>
            <person name="Lu M."/>
            <person name="Detter J.C."/>
            <person name="Han C."/>
            <person name="Tapia R."/>
            <person name="Land M."/>
            <person name="Hauser L."/>
            <person name="Kyrpides N."/>
            <person name="Ivanova N."/>
            <person name="Pagani I."/>
            <person name="Vogl K."/>
            <person name="Liu Z."/>
            <person name="Imhoff J."/>
            <person name="Thiel V."/>
            <person name="Frigaard N.-U."/>
            <person name="Bryant D."/>
            <person name="Woyke T."/>
        </authorList>
    </citation>
    <scope>NUCLEOTIDE SEQUENCE [LARGE SCALE GENOMIC DNA]</scope>
    <source>
        <strain evidence="7 8">8321</strain>
    </source>
</reference>
<proteinExistence type="inferred from homology"/>
<evidence type="ECO:0000256" key="3">
    <source>
        <dbReference type="ARBA" id="ARBA00022729"/>
    </source>
</evidence>
<dbReference type="InterPro" id="IPR011042">
    <property type="entry name" value="6-blade_b-propeller_TolB-like"/>
</dbReference>
<evidence type="ECO:0000313" key="7">
    <source>
        <dbReference type="EMBL" id="AGA89422.1"/>
    </source>
</evidence>
<dbReference type="STRING" id="765912.Thimo_0574"/>
<evidence type="ECO:0000256" key="2">
    <source>
        <dbReference type="ARBA" id="ARBA00009820"/>
    </source>
</evidence>
<gene>
    <name evidence="5" type="primary">tolB</name>
    <name evidence="7" type="ORF">Thimo_0574</name>
</gene>
<dbReference type="HOGENOM" id="CLU_047123_0_0_6"/>
<dbReference type="SUPFAM" id="SSF69304">
    <property type="entry name" value="Tricorn protease N-terminal domain"/>
    <property type="match status" value="1"/>
</dbReference>
<dbReference type="HAMAP" id="MF_00671">
    <property type="entry name" value="TolB"/>
    <property type="match status" value="1"/>
</dbReference>
<dbReference type="PANTHER" id="PTHR36842">
    <property type="entry name" value="PROTEIN TOLB HOMOLOG"/>
    <property type="match status" value="1"/>
</dbReference>
<dbReference type="Gene3D" id="2.120.10.30">
    <property type="entry name" value="TolB, C-terminal domain"/>
    <property type="match status" value="1"/>
</dbReference>
<comment type="function">
    <text evidence="5">Part of the Tol-Pal system, which plays a role in outer membrane invagination during cell division and is important for maintaining outer membrane integrity.</text>
</comment>
<dbReference type="RefSeq" id="WP_015279569.1">
    <property type="nucleotide sequence ID" value="NC_019940.1"/>
</dbReference>
<dbReference type="GO" id="GO:0051301">
    <property type="term" value="P:cell division"/>
    <property type="evidence" value="ECO:0007669"/>
    <property type="project" value="UniProtKB-UniRule"/>
</dbReference>
<name>L0GUD2_9GAMM</name>
<dbReference type="Proteomes" id="UP000010816">
    <property type="component" value="Chromosome"/>
</dbReference>
<dbReference type="Gene3D" id="3.40.50.10070">
    <property type="entry name" value="TolB, N-terminal domain"/>
    <property type="match status" value="1"/>
</dbReference>
<dbReference type="SUPFAM" id="SSF52964">
    <property type="entry name" value="TolB, N-terminal domain"/>
    <property type="match status" value="1"/>
</dbReference>
<dbReference type="EMBL" id="CP003051">
    <property type="protein sequence ID" value="AGA89422.1"/>
    <property type="molecule type" value="Genomic_DNA"/>
</dbReference>
<sequence length="430" mass="46149" precursor="true">MYRSLLLLLALAVGGLTPAWAELTIEVTGGVEGAQPIAVVPFGSAPSVNPPVDVAAIISADLARTGRFRAMPTREMLTTPHRAEEVDLREWRLLGMNSLVIGEVVPGSVAGFEINCVLFDVFSGDQLLGLSMPASAAGMRLAAHRLADAIYEELTGEKGVFSTRIAYVTVEPEGDGRRTTLRVADADGRNPQTIVSSREPIMSPAWAPDGRRLAYVSFENGRSNIYLQELASGRRELLASYPGINGSPAFSPDGARLAMTLSKDGNAEIYVLDLLTRELRRITDHYAIDTEPAFSPDGNTIVFTSDRGGQPQIYRVAAAGGTAERVTFQNDYNARASFAPDGRSLALVTRAGGRFRVARLDLVRNDLRPLSGGPLDESPSFAPNGSMIIYATLQNGRGVLAATSIDGSVTQRLTQEASDVREPAWSPFID</sequence>
<dbReference type="InterPro" id="IPR007195">
    <property type="entry name" value="TolB_N"/>
</dbReference>
<dbReference type="AlphaFoldDB" id="L0GUD2"/>
<comment type="subcellular location">
    <subcellularLocation>
        <location evidence="1 5">Periplasm</location>
    </subcellularLocation>
</comment>
<dbReference type="eggNOG" id="COG0823">
    <property type="taxonomic scope" value="Bacteria"/>
</dbReference>
<feature type="chain" id="PRO_5009016617" description="Tol-Pal system protein TolB" evidence="5">
    <location>
        <begin position="22"/>
        <end position="430"/>
    </location>
</feature>
<evidence type="ECO:0000256" key="1">
    <source>
        <dbReference type="ARBA" id="ARBA00004418"/>
    </source>
</evidence>
<evidence type="ECO:0000313" key="8">
    <source>
        <dbReference type="Proteomes" id="UP000010816"/>
    </source>
</evidence>
<organism evidence="7 8">
    <name type="scientific">Thioflavicoccus mobilis 8321</name>
    <dbReference type="NCBI Taxonomy" id="765912"/>
    <lineage>
        <taxon>Bacteria</taxon>
        <taxon>Pseudomonadati</taxon>
        <taxon>Pseudomonadota</taxon>
        <taxon>Gammaproteobacteria</taxon>
        <taxon>Chromatiales</taxon>
        <taxon>Chromatiaceae</taxon>
        <taxon>Thioflavicoccus</taxon>
    </lineage>
</organism>
<comment type="similarity">
    <text evidence="2 5">Belongs to the TolB family.</text>
</comment>